<evidence type="ECO:0000256" key="3">
    <source>
        <dbReference type="ARBA" id="ARBA00022452"/>
    </source>
</evidence>
<keyword evidence="2" id="KW-0813">Transport</keyword>
<proteinExistence type="predicted"/>
<dbReference type="InterPro" id="IPR039426">
    <property type="entry name" value="TonB-dep_rcpt-like"/>
</dbReference>
<dbReference type="OrthoDB" id="9768147at2"/>
<accession>A0A371JMC9</accession>
<feature type="chain" id="PRO_5016705022" description="TonB-dependent transporter Oar-like beta-barrel domain-containing protein" evidence="7">
    <location>
        <begin position="27"/>
        <end position="1049"/>
    </location>
</feature>
<sequence length="1049" mass="118436">MFTAKSTMRFFLALFCFFFHIYIGNAQITTGTIQGKVMDDAMQPIPFATVVIKDVETNYTYGTTTQENGFYVITNLAPSSTYRIEVSFLGFHTEIIENISIKLGSTTKMDFDLKEENLQLDEVVVTSNGNGVKRGNEALLNQAQIERTPTINRSIQDLTKNLSENNLNSFAGASNRFNNLNIDGIANNDVIGFQEPASGASGSSANGTPGSLSRSQPIGLGAIKQLSVKLAPFDVSIGNFNGANLNIVTKNGTNSFQGEAYAYGNNQALIGKYAQGQEQNRSSFYDIQFGFGLGDALIKDKLFYYVNFEQALSNSPVLNAPGSETSNIPLDDIVRISEHLIQNYDYDPGTFTNADLETSSTKLFTRLDFNISDKHKLTVRNNYVNSFADNLEWNASIFNFGNQGYRHNSIANSLALELKSNFKDNLANNLTLGYNTVKEDRDFDGRVFPHIQIASNSTNRIFAGSYREASVYSTDFSTLQIADKLTYVTPNHVFSFGGLAQLHNVDYGFLSAWNGRWEYRSVDDFLNDRPRRVRGVYNINNNDFDFVRNRPSATIGVLEAALYVQDKFRLNDNLSITLGLRLDGQYLTEELPISQQVSETPEFARFDNTITKKPQLNPRIGFDYNLNSNISLSGGTGLFSGRLPYLWFAYTEYISGTEYFNIDLRPEDGLELTENLVDLRGQQPNLTEINLIDMDFTFPRDWKTNIALDVRLADDFQIHLEGTYTDVVKGIFFQSINRRDELGRFDGPDNRRYYLQTGDAIKVNPNFTNVFLLTNTNKGYRYNASLGVSKRFKNLSSYVGYTYGKSKDVSSTVRSSPAANFEWNQAIFGNEPGLSFSNFDLRHKIVATQTYNLNFSENDNLQVSFLYNGRSGSPFSFIYQGDLNRDGSSRNDLIYVPRNQDEISLVDITDGNGNVVVSADTQWQQLNSFIQRNDYLNSRRGNYVERNGAKTPWNHELDAKFEYSKRLGDQKRITISLDMLNVLNFVNKDWGRLVFVPNVVNSSFSILNFVGVENNVPQFQYNISDDETPWVVDFQNSRWRAQVGLKFSF</sequence>
<feature type="domain" description="TonB-dependent transporter Oar-like beta-barrel" evidence="8">
    <location>
        <begin position="248"/>
        <end position="315"/>
    </location>
</feature>
<dbReference type="SUPFAM" id="SSF49464">
    <property type="entry name" value="Carboxypeptidase regulatory domain-like"/>
    <property type="match status" value="1"/>
</dbReference>
<organism evidence="9 10">
    <name type="scientific">Flagellimonas nanhaiensis</name>
    <dbReference type="NCBI Taxonomy" id="2292706"/>
    <lineage>
        <taxon>Bacteria</taxon>
        <taxon>Pseudomonadati</taxon>
        <taxon>Bacteroidota</taxon>
        <taxon>Flavobacteriia</taxon>
        <taxon>Flavobacteriales</taxon>
        <taxon>Flavobacteriaceae</taxon>
        <taxon>Flagellimonas</taxon>
    </lineage>
</organism>
<evidence type="ECO:0000256" key="6">
    <source>
        <dbReference type="ARBA" id="ARBA00023237"/>
    </source>
</evidence>
<dbReference type="AlphaFoldDB" id="A0A371JMC9"/>
<name>A0A371JMC9_9FLAO</name>
<dbReference type="PANTHER" id="PTHR30069:SF46">
    <property type="entry name" value="OAR PROTEIN"/>
    <property type="match status" value="1"/>
</dbReference>
<keyword evidence="4" id="KW-0812">Transmembrane</keyword>
<dbReference type="GO" id="GO:0015344">
    <property type="term" value="F:siderophore uptake transmembrane transporter activity"/>
    <property type="evidence" value="ECO:0007669"/>
    <property type="project" value="TreeGrafter"/>
</dbReference>
<keyword evidence="6" id="KW-0998">Cell outer membrane</keyword>
<comment type="subcellular location">
    <subcellularLocation>
        <location evidence="1">Cell outer membrane</location>
        <topology evidence="1">Multi-pass membrane protein</topology>
    </subcellularLocation>
</comment>
<dbReference type="Pfam" id="PF25183">
    <property type="entry name" value="OMP_b-brl_4"/>
    <property type="match status" value="2"/>
</dbReference>
<evidence type="ECO:0000313" key="10">
    <source>
        <dbReference type="Proteomes" id="UP000261828"/>
    </source>
</evidence>
<dbReference type="EMBL" id="QTJX01000004">
    <property type="protein sequence ID" value="RDY58276.1"/>
    <property type="molecule type" value="Genomic_DNA"/>
</dbReference>
<keyword evidence="5" id="KW-0472">Membrane</keyword>
<protein>
    <recommendedName>
        <fullName evidence="8">TonB-dependent transporter Oar-like beta-barrel domain-containing protein</fullName>
    </recommendedName>
</protein>
<dbReference type="Gene3D" id="2.60.40.1120">
    <property type="entry name" value="Carboxypeptidase-like, regulatory domain"/>
    <property type="match status" value="1"/>
</dbReference>
<comment type="caution">
    <text evidence="9">The sequence shown here is derived from an EMBL/GenBank/DDBJ whole genome shotgun (WGS) entry which is preliminary data.</text>
</comment>
<evidence type="ECO:0000259" key="8">
    <source>
        <dbReference type="Pfam" id="PF25183"/>
    </source>
</evidence>
<feature type="domain" description="TonB-dependent transporter Oar-like beta-barrel" evidence="8">
    <location>
        <begin position="348"/>
        <end position="987"/>
    </location>
</feature>
<dbReference type="GO" id="GO:0044718">
    <property type="term" value="P:siderophore transmembrane transport"/>
    <property type="evidence" value="ECO:0007669"/>
    <property type="project" value="TreeGrafter"/>
</dbReference>
<gene>
    <name evidence="9" type="ORF">DX873_14760</name>
</gene>
<evidence type="ECO:0000256" key="4">
    <source>
        <dbReference type="ARBA" id="ARBA00022692"/>
    </source>
</evidence>
<evidence type="ECO:0000256" key="5">
    <source>
        <dbReference type="ARBA" id="ARBA00023136"/>
    </source>
</evidence>
<evidence type="ECO:0000256" key="2">
    <source>
        <dbReference type="ARBA" id="ARBA00022448"/>
    </source>
</evidence>
<keyword evidence="3" id="KW-1134">Transmembrane beta strand</keyword>
<reference evidence="9 10" key="1">
    <citation type="submission" date="2018-08" db="EMBL/GenBank/DDBJ databases">
        <title>Muricauda nanhaiensis sp. nov., isolated from seawater of the South China Sea.</title>
        <authorList>
            <person name="Dang Y."/>
        </authorList>
    </citation>
    <scope>NUCLEOTIDE SEQUENCE [LARGE SCALE GENOMIC DNA]</scope>
    <source>
        <strain evidence="9 10">SM1704</strain>
    </source>
</reference>
<dbReference type="Proteomes" id="UP000261828">
    <property type="component" value="Unassembled WGS sequence"/>
</dbReference>
<evidence type="ECO:0000256" key="1">
    <source>
        <dbReference type="ARBA" id="ARBA00004571"/>
    </source>
</evidence>
<dbReference type="SUPFAM" id="SSF56935">
    <property type="entry name" value="Porins"/>
    <property type="match status" value="1"/>
</dbReference>
<keyword evidence="10" id="KW-1185">Reference proteome</keyword>
<dbReference type="Gene3D" id="2.40.170.20">
    <property type="entry name" value="TonB-dependent receptor, beta-barrel domain"/>
    <property type="match status" value="1"/>
</dbReference>
<dbReference type="InterPro" id="IPR057601">
    <property type="entry name" value="Oar-like_b-barrel"/>
</dbReference>
<keyword evidence="7" id="KW-0732">Signal</keyword>
<feature type="signal peptide" evidence="7">
    <location>
        <begin position="1"/>
        <end position="26"/>
    </location>
</feature>
<dbReference type="GO" id="GO:0009279">
    <property type="term" value="C:cell outer membrane"/>
    <property type="evidence" value="ECO:0007669"/>
    <property type="project" value="UniProtKB-SubCell"/>
</dbReference>
<evidence type="ECO:0000313" key="9">
    <source>
        <dbReference type="EMBL" id="RDY58276.1"/>
    </source>
</evidence>
<evidence type="ECO:0000256" key="7">
    <source>
        <dbReference type="SAM" id="SignalP"/>
    </source>
</evidence>
<dbReference type="InterPro" id="IPR036942">
    <property type="entry name" value="Beta-barrel_TonB_sf"/>
</dbReference>
<dbReference type="Pfam" id="PF13620">
    <property type="entry name" value="CarboxypepD_reg"/>
    <property type="match status" value="1"/>
</dbReference>
<dbReference type="PANTHER" id="PTHR30069">
    <property type="entry name" value="TONB-DEPENDENT OUTER MEMBRANE RECEPTOR"/>
    <property type="match status" value="1"/>
</dbReference>
<dbReference type="InterPro" id="IPR008969">
    <property type="entry name" value="CarboxyPept-like_regulatory"/>
</dbReference>